<keyword evidence="2" id="KW-1185">Reference proteome</keyword>
<evidence type="ECO:0000313" key="2">
    <source>
        <dbReference type="Proteomes" id="UP001057452"/>
    </source>
</evidence>
<dbReference type="Proteomes" id="UP001057452">
    <property type="component" value="Chromosome 14"/>
</dbReference>
<dbReference type="EMBL" id="CM043798">
    <property type="protein sequence ID" value="KAI4813649.1"/>
    <property type="molecule type" value="Genomic_DNA"/>
</dbReference>
<name>A0ACB9WJ43_CHAAC</name>
<reference evidence="1" key="1">
    <citation type="submission" date="2022-05" db="EMBL/GenBank/DDBJ databases">
        <title>Chromosome-level genome of Chaenocephalus aceratus.</title>
        <authorList>
            <person name="Park H."/>
        </authorList>
    </citation>
    <scope>NUCLEOTIDE SEQUENCE</scope>
    <source>
        <strain evidence="1">KU_202001</strain>
    </source>
</reference>
<proteinExistence type="predicted"/>
<comment type="caution">
    <text evidence="1">The sequence shown here is derived from an EMBL/GenBank/DDBJ whole genome shotgun (WGS) entry which is preliminary data.</text>
</comment>
<gene>
    <name evidence="1" type="ORF">KUCAC02_002883</name>
</gene>
<feature type="non-terminal residue" evidence="1">
    <location>
        <position position="1"/>
    </location>
</feature>
<organism evidence="1 2">
    <name type="scientific">Chaenocephalus aceratus</name>
    <name type="common">Blackfin icefish</name>
    <name type="synonym">Chaenichthys aceratus</name>
    <dbReference type="NCBI Taxonomy" id="36190"/>
    <lineage>
        <taxon>Eukaryota</taxon>
        <taxon>Metazoa</taxon>
        <taxon>Chordata</taxon>
        <taxon>Craniata</taxon>
        <taxon>Vertebrata</taxon>
        <taxon>Euteleostomi</taxon>
        <taxon>Actinopterygii</taxon>
        <taxon>Neopterygii</taxon>
        <taxon>Teleostei</taxon>
        <taxon>Neoteleostei</taxon>
        <taxon>Acanthomorphata</taxon>
        <taxon>Eupercaria</taxon>
        <taxon>Perciformes</taxon>
        <taxon>Notothenioidei</taxon>
        <taxon>Channichthyidae</taxon>
        <taxon>Chaenocephalus</taxon>
    </lineage>
</organism>
<protein>
    <submittedName>
        <fullName evidence="1">Uncharacterized protein</fullName>
    </submittedName>
</protein>
<evidence type="ECO:0000313" key="1">
    <source>
        <dbReference type="EMBL" id="KAI4813649.1"/>
    </source>
</evidence>
<sequence>QVSSRTPPNCRALTPGVRSSPYHLTTPAGGQQSELECLQTQLVLYRQKRTDNHEKQEVDGGGGSAAAVPLVPCIGPVMVAIQRAPSAPRAAYRRRLSAQEEISQQTPEPAKAEAKPKPKKAPAKTKKAKEVEKAKPEEKAPEAPAENGEAKAEEEAPATDAAEQKDEAAE</sequence>
<accession>A0ACB9WJ43</accession>